<evidence type="ECO:0000313" key="2">
    <source>
        <dbReference type="Proteomes" id="UP001500339"/>
    </source>
</evidence>
<comment type="caution">
    <text evidence="1">The sequence shown here is derived from an EMBL/GenBank/DDBJ whole genome shotgun (WGS) entry which is preliminary data.</text>
</comment>
<reference evidence="1 2" key="1">
    <citation type="journal article" date="2019" name="Int. J. Syst. Evol. Microbiol.">
        <title>The Global Catalogue of Microorganisms (GCM) 10K type strain sequencing project: providing services to taxonomists for standard genome sequencing and annotation.</title>
        <authorList>
            <consortium name="The Broad Institute Genomics Platform"/>
            <consortium name="The Broad Institute Genome Sequencing Center for Infectious Disease"/>
            <person name="Wu L."/>
            <person name="Ma J."/>
        </authorList>
    </citation>
    <scope>NUCLEOTIDE SEQUENCE [LARGE SCALE GENOMIC DNA]</scope>
    <source>
        <strain evidence="1 2">JCM 1405</strain>
    </source>
</reference>
<protein>
    <submittedName>
        <fullName evidence="1">Uncharacterized protein</fullName>
    </submittedName>
</protein>
<accession>A0ABN1IY23</accession>
<organism evidence="1 2">
    <name type="scientific">Clostridium malenominatum</name>
    <dbReference type="NCBI Taxonomy" id="1539"/>
    <lineage>
        <taxon>Bacteria</taxon>
        <taxon>Bacillati</taxon>
        <taxon>Bacillota</taxon>
        <taxon>Clostridia</taxon>
        <taxon>Eubacteriales</taxon>
        <taxon>Clostridiaceae</taxon>
        <taxon>Clostridium</taxon>
    </lineage>
</organism>
<dbReference type="EMBL" id="BAAACF010000001">
    <property type="protein sequence ID" value="GAA0723728.1"/>
    <property type="molecule type" value="Genomic_DNA"/>
</dbReference>
<evidence type="ECO:0000313" key="1">
    <source>
        <dbReference type="EMBL" id="GAA0723728.1"/>
    </source>
</evidence>
<dbReference type="Proteomes" id="UP001500339">
    <property type="component" value="Unassembled WGS sequence"/>
</dbReference>
<gene>
    <name evidence="1" type="ORF">GCM10008905_16710</name>
</gene>
<name>A0ABN1IY23_9CLOT</name>
<sequence length="77" mass="9355">MRIAVRTKWQSSPVVGDKADRILKGNRQNGDVLIILWEILLDLSRKFYLIYYHFFPKCYLVILRRKNFGYISEKRKY</sequence>
<keyword evidence="2" id="KW-1185">Reference proteome</keyword>
<proteinExistence type="predicted"/>